<evidence type="ECO:0000256" key="5">
    <source>
        <dbReference type="ARBA" id="ARBA00022840"/>
    </source>
</evidence>
<dbReference type="InterPro" id="IPR020845">
    <property type="entry name" value="AMP-binding_CS"/>
</dbReference>
<dbReference type="RefSeq" id="WP_151133711.1">
    <property type="nucleotide sequence ID" value="NZ_CP043311.1"/>
</dbReference>
<name>A0A5J6QQU9_9GAMM</name>
<comment type="similarity">
    <text evidence="1">Belongs to the ATP-dependent AMP-binding enzyme family.</text>
</comment>
<sequence>MKNSSLSVWQPTAEDIASANVTELMRRMGTDDYDEFYARSIYEPDRYWRMVMQYCDIVWEKPFETYLDESKGPEFPRWFPGGRINWVDSILAKAKDPVLQDMDAVIAEREPGQVSRTTFAELAKQVMAFSAGLEAQGIKRGDRIGLLMSNGLEATVSMLAIAYLGAIAVPLFSGFGMDAIKSRLSACSAKAMIASAGFHRRGKWVDILGLISATREELTSLETVIVHYSDEVGASGTDYIGWASVLEAGKGHEKTAASMAANEPFMIVYTSGTTGKPKGTVHVHGGFALKIAHDSAVHFNVKQGDVFCWPADMGWIAGSLVLCSALMRGATLVCYDGAPDFPDWSRMATLVERHRVTHFGSAPTLIRGLAAHEKVSCNADFSSLKLLITAGEGIDPEHFGWFQTRFGGGRCPVINYTGGTEVSGALLSSVVIRPISPSGFNTASPGVDVNVVDNDGCTVKEGPGELAIRRPFVGMTQSFWQDDERYLESYWRTIPGLWVHGDLAVRQDGSFYMLGRSDDTIKLAGKRVGPAEIEEVLLELPEISEAAAVGVKDDTKGQKLVVFLVTPELADERTSLLKRIAAHVEARMGKPFVPAQAYFVDQLPKTRSSKVMRRVIRNICNDMPLGDTSSLDNPAALEGIKHAVNG</sequence>
<dbReference type="EMBL" id="CP043311">
    <property type="protein sequence ID" value="QEY63059.1"/>
    <property type="molecule type" value="Genomic_DNA"/>
</dbReference>
<evidence type="ECO:0000256" key="3">
    <source>
        <dbReference type="ARBA" id="ARBA00022598"/>
    </source>
</evidence>
<evidence type="ECO:0000256" key="1">
    <source>
        <dbReference type="ARBA" id="ARBA00006432"/>
    </source>
</evidence>
<dbReference type="SUPFAM" id="SSF56801">
    <property type="entry name" value="Acetyl-CoA synthetase-like"/>
    <property type="match status" value="1"/>
</dbReference>
<accession>A0A5J6QQU9</accession>
<feature type="domain" description="AMP-dependent synthetase/ligase" evidence="7">
    <location>
        <begin position="104"/>
        <end position="473"/>
    </location>
</feature>
<keyword evidence="3" id="KW-0436">Ligase</keyword>
<evidence type="ECO:0000259" key="9">
    <source>
        <dbReference type="Pfam" id="PF16177"/>
    </source>
</evidence>
<dbReference type="GO" id="GO:0006085">
    <property type="term" value="P:acetyl-CoA biosynthetic process"/>
    <property type="evidence" value="ECO:0007669"/>
    <property type="project" value="TreeGrafter"/>
</dbReference>
<feature type="domain" description="Acetyl-coenzyme A synthetase N-terminal" evidence="9">
    <location>
        <begin position="33"/>
        <end position="86"/>
    </location>
</feature>
<keyword evidence="11" id="KW-1185">Reference proteome</keyword>
<evidence type="ECO:0000313" key="11">
    <source>
        <dbReference type="Proteomes" id="UP000327179"/>
    </source>
</evidence>
<organism evidence="10 11">
    <name type="scientific">Metapseudomonas lalkuanensis</name>
    <dbReference type="NCBI Taxonomy" id="2604832"/>
    <lineage>
        <taxon>Bacteria</taxon>
        <taxon>Pseudomonadati</taxon>
        <taxon>Pseudomonadota</taxon>
        <taxon>Gammaproteobacteria</taxon>
        <taxon>Pseudomonadales</taxon>
        <taxon>Pseudomonadaceae</taxon>
        <taxon>Metapseudomonas</taxon>
    </lineage>
</organism>
<dbReference type="InterPro" id="IPR000873">
    <property type="entry name" value="AMP-dep_synth/lig_dom"/>
</dbReference>
<reference evidence="10 11" key="1">
    <citation type="submission" date="2019-08" db="EMBL/GenBank/DDBJ databases">
        <title>Whole-genome Sequencing of e-waste polymer degrading bacterium Pseudomonas sp. strain PE08.</title>
        <authorList>
            <person name="Kirdat K."/>
            <person name="Debbarma P."/>
            <person name="Narawade N."/>
            <person name="Suyal D."/>
            <person name="Thorat V."/>
            <person name="Shouche Y."/>
            <person name="Goel R."/>
            <person name="Yadav A."/>
        </authorList>
    </citation>
    <scope>NUCLEOTIDE SEQUENCE [LARGE SCALE GENOMIC DNA]</scope>
    <source>
        <strain evidence="10 11">PE08</strain>
    </source>
</reference>
<gene>
    <name evidence="10" type="ORF">FXN65_13660</name>
</gene>
<dbReference type="PROSITE" id="PS00455">
    <property type="entry name" value="AMP_BINDING"/>
    <property type="match status" value="1"/>
</dbReference>
<dbReference type="InterPro" id="IPR032387">
    <property type="entry name" value="ACAS_N"/>
</dbReference>
<dbReference type="AlphaFoldDB" id="A0A5J6QQU9"/>
<proteinExistence type="inferred from homology"/>
<evidence type="ECO:0000256" key="6">
    <source>
        <dbReference type="ARBA" id="ARBA00022990"/>
    </source>
</evidence>
<keyword evidence="4" id="KW-0547">Nucleotide-binding</keyword>
<dbReference type="KEGG" id="plal:FXN65_13660"/>
<dbReference type="GO" id="GO:0005524">
    <property type="term" value="F:ATP binding"/>
    <property type="evidence" value="ECO:0007669"/>
    <property type="project" value="UniProtKB-KW"/>
</dbReference>
<dbReference type="PANTHER" id="PTHR24095:SF14">
    <property type="entry name" value="ACETYL-COENZYME A SYNTHETASE 1"/>
    <property type="match status" value="1"/>
</dbReference>
<evidence type="ECO:0000259" key="8">
    <source>
        <dbReference type="Pfam" id="PF13193"/>
    </source>
</evidence>
<dbReference type="EC" id="6.2.1.1" evidence="2"/>
<dbReference type="Pfam" id="PF00501">
    <property type="entry name" value="AMP-binding"/>
    <property type="match status" value="1"/>
</dbReference>
<dbReference type="GO" id="GO:0003987">
    <property type="term" value="F:acetate-CoA ligase activity"/>
    <property type="evidence" value="ECO:0007669"/>
    <property type="project" value="UniProtKB-EC"/>
</dbReference>
<dbReference type="Pfam" id="PF13193">
    <property type="entry name" value="AMP-binding_C"/>
    <property type="match status" value="1"/>
</dbReference>
<evidence type="ECO:0000313" key="10">
    <source>
        <dbReference type="EMBL" id="QEY63059.1"/>
    </source>
</evidence>
<dbReference type="Pfam" id="PF16177">
    <property type="entry name" value="ACAS_N"/>
    <property type="match status" value="1"/>
</dbReference>
<dbReference type="Gene3D" id="3.40.50.12780">
    <property type="entry name" value="N-terminal domain of ligase-like"/>
    <property type="match status" value="1"/>
</dbReference>
<keyword evidence="5" id="KW-0067">ATP-binding</keyword>
<feature type="domain" description="AMP-binding enzyme C-terminal" evidence="8">
    <location>
        <begin position="532"/>
        <end position="610"/>
    </location>
</feature>
<dbReference type="Gene3D" id="3.30.300.30">
    <property type="match status" value="1"/>
</dbReference>
<protein>
    <recommendedName>
        <fullName evidence="2">acetate--CoA ligase</fullName>
        <ecNumber evidence="2">6.2.1.1</ecNumber>
    </recommendedName>
</protein>
<dbReference type="Proteomes" id="UP000327179">
    <property type="component" value="Chromosome"/>
</dbReference>
<keyword evidence="6" id="KW-0007">Acetylation</keyword>
<dbReference type="PANTHER" id="PTHR24095">
    <property type="entry name" value="ACETYL-COENZYME A SYNTHETASE"/>
    <property type="match status" value="1"/>
</dbReference>
<dbReference type="InterPro" id="IPR025110">
    <property type="entry name" value="AMP-bd_C"/>
</dbReference>
<evidence type="ECO:0000256" key="2">
    <source>
        <dbReference type="ARBA" id="ARBA00013275"/>
    </source>
</evidence>
<evidence type="ECO:0000256" key="4">
    <source>
        <dbReference type="ARBA" id="ARBA00022741"/>
    </source>
</evidence>
<dbReference type="InterPro" id="IPR042099">
    <property type="entry name" value="ANL_N_sf"/>
</dbReference>
<evidence type="ECO:0000259" key="7">
    <source>
        <dbReference type="Pfam" id="PF00501"/>
    </source>
</evidence>
<dbReference type="InterPro" id="IPR045851">
    <property type="entry name" value="AMP-bd_C_sf"/>
</dbReference>